<dbReference type="EMBL" id="FNUS01000004">
    <property type="protein sequence ID" value="SEG27567.1"/>
    <property type="molecule type" value="Genomic_DNA"/>
</dbReference>
<organism evidence="2 3">
    <name type="scientific">Halpernia humi</name>
    <dbReference type="NCBI Taxonomy" id="493375"/>
    <lineage>
        <taxon>Bacteria</taxon>
        <taxon>Pseudomonadati</taxon>
        <taxon>Bacteroidota</taxon>
        <taxon>Flavobacteriia</taxon>
        <taxon>Flavobacteriales</taxon>
        <taxon>Weeksellaceae</taxon>
        <taxon>Chryseobacterium group</taxon>
        <taxon>Halpernia</taxon>
    </lineage>
</organism>
<dbReference type="PANTHER" id="PTHR10151">
    <property type="entry name" value="ECTONUCLEOTIDE PYROPHOSPHATASE/PHOSPHODIESTERASE"/>
    <property type="match status" value="1"/>
</dbReference>
<feature type="signal peptide" evidence="1">
    <location>
        <begin position="1"/>
        <end position="23"/>
    </location>
</feature>
<gene>
    <name evidence="2" type="ORF">SAMN05421847_1863</name>
</gene>
<evidence type="ECO:0000313" key="2">
    <source>
        <dbReference type="EMBL" id="SEG27567.1"/>
    </source>
</evidence>
<proteinExistence type="predicted"/>
<dbReference type="AlphaFoldDB" id="A0A1H5YVR1"/>
<dbReference type="Gene3D" id="3.40.720.10">
    <property type="entry name" value="Alkaline Phosphatase, subunit A"/>
    <property type="match status" value="1"/>
</dbReference>
<dbReference type="PANTHER" id="PTHR10151:SF120">
    <property type="entry name" value="BIS(5'-ADENOSYL)-TRIPHOSPHATASE"/>
    <property type="match status" value="1"/>
</dbReference>
<evidence type="ECO:0000313" key="3">
    <source>
        <dbReference type="Proteomes" id="UP000236738"/>
    </source>
</evidence>
<feature type="chain" id="PRO_5009290950" evidence="1">
    <location>
        <begin position="24"/>
        <end position="421"/>
    </location>
</feature>
<dbReference type="CDD" id="cd16018">
    <property type="entry name" value="Enpp"/>
    <property type="match status" value="1"/>
</dbReference>
<dbReference type="InterPro" id="IPR017850">
    <property type="entry name" value="Alkaline_phosphatase_core_sf"/>
</dbReference>
<dbReference type="SUPFAM" id="SSF53649">
    <property type="entry name" value="Alkaline phosphatase-like"/>
    <property type="match status" value="1"/>
</dbReference>
<dbReference type="InterPro" id="IPR002591">
    <property type="entry name" value="Phosphodiest/P_Trfase"/>
</dbReference>
<name>A0A1H5YVR1_9FLAO</name>
<dbReference type="RefSeq" id="WP_103913819.1">
    <property type="nucleotide sequence ID" value="NZ_FNUS01000004.1"/>
</dbReference>
<dbReference type="Proteomes" id="UP000236738">
    <property type="component" value="Unassembled WGS sequence"/>
</dbReference>
<keyword evidence="1" id="KW-0732">Signal</keyword>
<reference evidence="3" key="1">
    <citation type="submission" date="2016-10" db="EMBL/GenBank/DDBJ databases">
        <authorList>
            <person name="Varghese N."/>
            <person name="Submissions S."/>
        </authorList>
    </citation>
    <scope>NUCLEOTIDE SEQUENCE [LARGE SCALE GENOMIC DNA]</scope>
    <source>
        <strain evidence="3">DSM 21580</strain>
    </source>
</reference>
<sequence>MKKHLFFLLILSFNFFFSQSDTAQIVIPQRENSKLSETKPYVILISADGFRYDYAKKYNAKNLLKLSENGVAAQAMMPSFPSITFPNHYSIITGLYPSHHGLVDNFFYDYKRKDFYAMNNKDRVRDGSWYGGEPLWSLAEKQGMLSASMFWVGSESDAGGKRPSYYYNYHEKFSPEDKVEKVVSWLKLPMDKRPHFITLYFPEVDHEGHKFGPDSPETEASVHLIDAAVGSLVQKVKDLGLKNVNIIFLSDHGMIKVNKQEPIAIPEMLLDKKRFDYFNSQTLLRVVVKNPAEVKSVYHELKKNETKDYKVFLDKRFPKRLHFSEKDDRYNRIGQILLVPKAPNIFLEKGKKTSIGKHGYDPKTTPEMRATFYAFGPAFKEHLEINKFSNVNVYPLIAKILGLKITEPIDGKIQVLDRILK</sequence>
<dbReference type="GO" id="GO:0016787">
    <property type="term" value="F:hydrolase activity"/>
    <property type="evidence" value="ECO:0007669"/>
    <property type="project" value="UniProtKB-ARBA"/>
</dbReference>
<dbReference type="Gene3D" id="3.30.1360.180">
    <property type="match status" value="1"/>
</dbReference>
<dbReference type="OrthoDB" id="9779418at2"/>
<evidence type="ECO:0000256" key="1">
    <source>
        <dbReference type="SAM" id="SignalP"/>
    </source>
</evidence>
<keyword evidence="3" id="KW-1185">Reference proteome</keyword>
<dbReference type="Pfam" id="PF01663">
    <property type="entry name" value="Phosphodiest"/>
    <property type="match status" value="1"/>
</dbReference>
<protein>
    <submittedName>
        <fullName evidence="2">Predicted pyrophosphatase or phosphodiesterase, AlkP superfamily</fullName>
    </submittedName>
</protein>
<accession>A0A1H5YVR1</accession>